<evidence type="ECO:0000313" key="3">
    <source>
        <dbReference type="Proteomes" id="UP000007463"/>
    </source>
</evidence>
<sequence precursor="true">MNILNFLNSFFRIKNAKQRLKGMNRNFVLTVLLVLLTSTIFAQPEKNKNYKNFDRRWIHFGFMLGANMANFKAIPVNDAYASYNLKSLETKRQPGGQVGIVGTLKLGHPTIRLRFVPTLSFQERAVRYYFTNPDPSKTTDLFVEERVNSTNLDFPLMLQFRTLRINNFAAYVLVGGQYSYDLQSQEDANQSLIDPFVKIRAHDFQGQVGGGLEWFAQFFKFGFEVKFSQSFSSSFIQDKTPVSLPIDRLYNKVLWFSLIFEG</sequence>
<keyword evidence="3" id="KW-1185">Reference proteome</keyword>
<dbReference type="HOGENOM" id="CLU_082712_1_1_10"/>
<evidence type="ECO:0000259" key="1">
    <source>
        <dbReference type="Pfam" id="PF13568"/>
    </source>
</evidence>
<gene>
    <name evidence="2" type="ordered locus">Fluta_2365</name>
</gene>
<feature type="domain" description="Outer membrane protein beta-barrel" evidence="1">
    <location>
        <begin position="41"/>
        <end position="235"/>
    </location>
</feature>
<proteinExistence type="predicted"/>
<protein>
    <submittedName>
        <fullName evidence="2">Probable protein-translocating porin PorT</fullName>
    </submittedName>
</protein>
<dbReference type="InterPro" id="IPR025665">
    <property type="entry name" value="Beta-barrel_OMP_2"/>
</dbReference>
<accession>F2ICA5</accession>
<name>F2ICA5_FLUTR</name>
<reference evidence="3" key="2">
    <citation type="submission" date="2011-02" db="EMBL/GenBank/DDBJ databases">
        <title>The complete genome of Fluviicola taffensis DSM 16823.</title>
        <authorList>
            <consortium name="US DOE Joint Genome Institute (JGI-PGF)"/>
            <person name="Lucas S."/>
            <person name="Copeland A."/>
            <person name="Lapidus A."/>
            <person name="Bruce D."/>
            <person name="Goodwin L."/>
            <person name="Pitluck S."/>
            <person name="Kyrpides N."/>
            <person name="Mavromatis K."/>
            <person name="Ivanova N."/>
            <person name="Mikhailova N."/>
            <person name="Pagani I."/>
            <person name="Chertkov O."/>
            <person name="Detter J.C."/>
            <person name="Han C."/>
            <person name="Tapia R."/>
            <person name="Land M."/>
            <person name="Hauser L."/>
            <person name="Markowitz V."/>
            <person name="Cheng J.-F."/>
            <person name="Hugenholtz P."/>
            <person name="Woyke T."/>
            <person name="Wu D."/>
            <person name="Tindall B."/>
            <person name="Pomrenke H.G."/>
            <person name="Brambilla E."/>
            <person name="Klenk H.-P."/>
            <person name="Eisen J.A."/>
        </authorList>
    </citation>
    <scope>NUCLEOTIDE SEQUENCE [LARGE SCALE GENOMIC DNA]</scope>
    <source>
        <strain evidence="3">DSM 16823 / RW262 / RW262</strain>
    </source>
</reference>
<dbReference type="Pfam" id="PF13568">
    <property type="entry name" value="OMP_b-brl_2"/>
    <property type="match status" value="1"/>
</dbReference>
<dbReference type="Proteomes" id="UP000007463">
    <property type="component" value="Chromosome"/>
</dbReference>
<dbReference type="eggNOG" id="ENOG50315JU">
    <property type="taxonomic scope" value="Bacteria"/>
</dbReference>
<evidence type="ECO:0000313" key="2">
    <source>
        <dbReference type="EMBL" id="AEA44351.1"/>
    </source>
</evidence>
<organism evidence="2 3">
    <name type="scientific">Fluviicola taffensis (strain DSM 16823 / NCIMB 13979 / RW262)</name>
    <dbReference type="NCBI Taxonomy" id="755732"/>
    <lineage>
        <taxon>Bacteria</taxon>
        <taxon>Pseudomonadati</taxon>
        <taxon>Bacteroidota</taxon>
        <taxon>Flavobacteriia</taxon>
        <taxon>Flavobacteriales</taxon>
        <taxon>Crocinitomicaceae</taxon>
        <taxon>Fluviicola</taxon>
    </lineage>
</organism>
<dbReference type="STRING" id="755732.Fluta_2365"/>
<dbReference type="EMBL" id="CP002542">
    <property type="protein sequence ID" value="AEA44351.1"/>
    <property type="molecule type" value="Genomic_DNA"/>
</dbReference>
<dbReference type="KEGG" id="fte:Fluta_2365"/>
<reference evidence="2 3" key="1">
    <citation type="journal article" date="2011" name="Stand. Genomic Sci.">
        <title>Complete genome sequence of the gliding freshwater bacterium Fluviicola taffensis type strain (RW262).</title>
        <authorList>
            <person name="Woyke T."/>
            <person name="Chertkov O."/>
            <person name="Lapidus A."/>
            <person name="Nolan M."/>
            <person name="Lucas S."/>
            <person name="Del Rio T.G."/>
            <person name="Tice H."/>
            <person name="Cheng J.F."/>
            <person name="Tapia R."/>
            <person name="Han C."/>
            <person name="Goodwin L."/>
            <person name="Pitluck S."/>
            <person name="Liolios K."/>
            <person name="Pagani I."/>
            <person name="Ivanova N."/>
            <person name="Huntemann M."/>
            <person name="Mavromatis K."/>
            <person name="Mikhailova N."/>
            <person name="Pati A."/>
            <person name="Chen A."/>
            <person name="Palaniappan K."/>
            <person name="Land M."/>
            <person name="Hauser L."/>
            <person name="Brambilla E.M."/>
            <person name="Rohde M."/>
            <person name="Mwirichia R."/>
            <person name="Sikorski J."/>
            <person name="Tindall B.J."/>
            <person name="Goker M."/>
            <person name="Bristow J."/>
            <person name="Eisen J.A."/>
            <person name="Markowitz V."/>
            <person name="Hugenholtz P."/>
            <person name="Klenk H.P."/>
            <person name="Kyrpides N.C."/>
        </authorList>
    </citation>
    <scope>NUCLEOTIDE SEQUENCE [LARGE SCALE GENOMIC DNA]</scope>
    <source>
        <strain evidence="3">DSM 16823 / RW262 / RW262</strain>
    </source>
</reference>
<dbReference type="AlphaFoldDB" id="F2ICA5"/>